<accession>A0AAW7J3U4</accession>
<gene>
    <name evidence="1" type="ORF">QUD52_13600</name>
</gene>
<protein>
    <recommendedName>
        <fullName evidence="3">CopG family transcriptional regulator</fullName>
    </recommendedName>
</protein>
<proteinExistence type="predicted"/>
<name>A0AAW7J3U4_9LACT</name>
<sequence length="77" mass="9062">MQQNQKFDYSTPVKKKKELGEAISKAIYENDNKEITVSLVTEAINSYLRFLNNDLHKNFGNLIEQEFDEKNNLSKYM</sequence>
<dbReference type="Proteomes" id="UP001240905">
    <property type="component" value="Unassembled WGS sequence"/>
</dbReference>
<reference evidence="1" key="1">
    <citation type="submission" date="2023-06" db="EMBL/GenBank/DDBJ databases">
        <title>Draft Genome Sequences of lactic acid bacteria strains isolated from fermented milk products.</title>
        <authorList>
            <person name="Elcheninov A.G."/>
            <person name="Klyukina A."/>
            <person name="Zayulina K.S."/>
            <person name="Gavirova L.A."/>
            <person name="Shcherbakova P.A."/>
            <person name="Shestakov A.I."/>
            <person name="Kublanov I.V."/>
            <person name="Kochetkova T.V."/>
        </authorList>
    </citation>
    <scope>NUCLEOTIDE SEQUENCE</scope>
    <source>
        <strain evidence="1">TOM.142</strain>
    </source>
</reference>
<dbReference type="EMBL" id="JAUCAE010000065">
    <property type="protein sequence ID" value="MDM7548019.1"/>
    <property type="molecule type" value="Genomic_DNA"/>
</dbReference>
<dbReference type="RefSeq" id="WP_270734263.1">
    <property type="nucleotide sequence ID" value="NZ_JAQGDB010000007.1"/>
</dbReference>
<evidence type="ECO:0000313" key="1">
    <source>
        <dbReference type="EMBL" id="MDM7548019.1"/>
    </source>
</evidence>
<evidence type="ECO:0008006" key="3">
    <source>
        <dbReference type="Google" id="ProtNLM"/>
    </source>
</evidence>
<evidence type="ECO:0000313" key="2">
    <source>
        <dbReference type="Proteomes" id="UP001240905"/>
    </source>
</evidence>
<dbReference type="AlphaFoldDB" id="A0AAW7J3U4"/>
<comment type="caution">
    <text evidence="1">The sequence shown here is derived from an EMBL/GenBank/DDBJ whole genome shotgun (WGS) entry which is preliminary data.</text>
</comment>
<organism evidence="1 2">
    <name type="scientific">Lactococcus lactis</name>
    <dbReference type="NCBI Taxonomy" id="1358"/>
    <lineage>
        <taxon>Bacteria</taxon>
        <taxon>Bacillati</taxon>
        <taxon>Bacillota</taxon>
        <taxon>Bacilli</taxon>
        <taxon>Lactobacillales</taxon>
        <taxon>Streptococcaceae</taxon>
        <taxon>Lactococcus</taxon>
    </lineage>
</organism>